<organism evidence="5 6">
    <name type="scientific">Scleroderma citrinum Foug A</name>
    <dbReference type="NCBI Taxonomy" id="1036808"/>
    <lineage>
        <taxon>Eukaryota</taxon>
        <taxon>Fungi</taxon>
        <taxon>Dikarya</taxon>
        <taxon>Basidiomycota</taxon>
        <taxon>Agaricomycotina</taxon>
        <taxon>Agaricomycetes</taxon>
        <taxon>Agaricomycetidae</taxon>
        <taxon>Boletales</taxon>
        <taxon>Sclerodermatineae</taxon>
        <taxon>Sclerodermataceae</taxon>
        <taxon>Scleroderma</taxon>
    </lineage>
</organism>
<dbReference type="InterPro" id="IPR016562">
    <property type="entry name" value="Proteasome_assmbl_chp_2_euk"/>
</dbReference>
<sequence>MAFYRPTTDYKLAGKILLVPIVSVANVGQLAADLFISTLGLRRVGVFDPRHLVPVVGASEDGGSDLTLPLELFGSNSSNIAVVQQRSPVLKIFKQDFADALLEFISTSCPSAVIFLAGVDMSNRTDSQMLTPTTYIRPLSSPALTSTPLTSLSALPIPPYSSPVPQFVHPDQDLSGDPFIPGGGLTRRILSSIPDSWKIPTVCLLQYVMEGDNRSDAHLLAAVAAKILNANVTSWIQPTTWGHGLFGSPHDQTLYG</sequence>
<dbReference type="GO" id="GO:0005829">
    <property type="term" value="C:cytosol"/>
    <property type="evidence" value="ECO:0007669"/>
    <property type="project" value="TreeGrafter"/>
</dbReference>
<evidence type="ECO:0000256" key="2">
    <source>
        <dbReference type="ARBA" id="ARBA00023186"/>
    </source>
</evidence>
<dbReference type="PANTHER" id="PTHR12970">
    <property type="entry name" value="PROTEASOME ASSEMBLY CHAPERONE 2"/>
    <property type="match status" value="1"/>
</dbReference>
<dbReference type="OrthoDB" id="10260712at2759"/>
<reference evidence="6" key="2">
    <citation type="submission" date="2015-01" db="EMBL/GenBank/DDBJ databases">
        <title>Evolutionary Origins and Diversification of the Mycorrhizal Mutualists.</title>
        <authorList>
            <consortium name="DOE Joint Genome Institute"/>
            <consortium name="Mycorrhizal Genomics Consortium"/>
            <person name="Kohler A."/>
            <person name="Kuo A."/>
            <person name="Nagy L.G."/>
            <person name="Floudas D."/>
            <person name="Copeland A."/>
            <person name="Barry K.W."/>
            <person name="Cichocki N."/>
            <person name="Veneault-Fourrey C."/>
            <person name="LaButti K."/>
            <person name="Lindquist E.A."/>
            <person name="Lipzen A."/>
            <person name="Lundell T."/>
            <person name="Morin E."/>
            <person name="Murat C."/>
            <person name="Riley R."/>
            <person name="Ohm R."/>
            <person name="Sun H."/>
            <person name="Tunlid A."/>
            <person name="Henrissat B."/>
            <person name="Grigoriev I.V."/>
            <person name="Hibbett D.S."/>
            <person name="Martin F."/>
        </authorList>
    </citation>
    <scope>NUCLEOTIDE SEQUENCE [LARGE SCALE GENOMIC DNA]</scope>
    <source>
        <strain evidence="6">Foug A</strain>
    </source>
</reference>
<evidence type="ECO:0000256" key="3">
    <source>
        <dbReference type="ARBA" id="ARBA00025745"/>
    </source>
</evidence>
<dbReference type="HOGENOM" id="CLU_062640_2_2_1"/>
<comment type="similarity">
    <text evidence="3 4">Belongs to the PSMG2 family.</text>
</comment>
<dbReference type="PANTHER" id="PTHR12970:SF1">
    <property type="entry name" value="PROTEASOME ASSEMBLY CHAPERONE 2"/>
    <property type="match status" value="1"/>
</dbReference>
<evidence type="ECO:0000313" key="6">
    <source>
        <dbReference type="Proteomes" id="UP000053989"/>
    </source>
</evidence>
<dbReference type="GO" id="GO:0043248">
    <property type="term" value="P:proteasome assembly"/>
    <property type="evidence" value="ECO:0007669"/>
    <property type="project" value="TreeGrafter"/>
</dbReference>
<keyword evidence="2 4" id="KW-0143">Chaperone</keyword>
<dbReference type="InParanoid" id="A0A0C3EPM7"/>
<name>A0A0C3EPM7_9AGAM</name>
<dbReference type="Pfam" id="PF09754">
    <property type="entry name" value="PAC2"/>
    <property type="match status" value="1"/>
</dbReference>
<dbReference type="PIRSF" id="PIRSF010044">
    <property type="entry name" value="UCP010044"/>
    <property type="match status" value="1"/>
</dbReference>
<keyword evidence="6" id="KW-1185">Reference proteome</keyword>
<comment type="subunit">
    <text evidence="4">Component of the 20S proteasome chaperone.</text>
</comment>
<proteinExistence type="inferred from homology"/>
<dbReference type="SUPFAM" id="SSF159659">
    <property type="entry name" value="Cgl1923-like"/>
    <property type="match status" value="1"/>
</dbReference>
<evidence type="ECO:0000256" key="4">
    <source>
        <dbReference type="PIRNR" id="PIRNR010044"/>
    </source>
</evidence>
<accession>A0A0C3EPM7</accession>
<dbReference type="InterPro" id="IPR038389">
    <property type="entry name" value="PSMG2_sf"/>
</dbReference>
<dbReference type="Gene3D" id="3.40.50.10900">
    <property type="entry name" value="PAC-like subunit"/>
    <property type="match status" value="2"/>
</dbReference>
<gene>
    <name evidence="5" type="ORF">SCLCIDRAFT_13164</name>
</gene>
<dbReference type="GO" id="GO:0005634">
    <property type="term" value="C:nucleus"/>
    <property type="evidence" value="ECO:0007669"/>
    <property type="project" value="TreeGrafter"/>
</dbReference>
<evidence type="ECO:0000256" key="1">
    <source>
        <dbReference type="ARBA" id="ARBA00019186"/>
    </source>
</evidence>
<comment type="function">
    <text evidence="4">Involved in 20S proteasome assembly.</text>
</comment>
<reference evidence="5 6" key="1">
    <citation type="submission" date="2014-04" db="EMBL/GenBank/DDBJ databases">
        <authorList>
            <consortium name="DOE Joint Genome Institute"/>
            <person name="Kuo A."/>
            <person name="Kohler A."/>
            <person name="Nagy L.G."/>
            <person name="Floudas D."/>
            <person name="Copeland A."/>
            <person name="Barry K.W."/>
            <person name="Cichocki N."/>
            <person name="Veneault-Fourrey C."/>
            <person name="LaButti K."/>
            <person name="Lindquist E.A."/>
            <person name="Lipzen A."/>
            <person name="Lundell T."/>
            <person name="Morin E."/>
            <person name="Murat C."/>
            <person name="Sun H."/>
            <person name="Tunlid A."/>
            <person name="Henrissat B."/>
            <person name="Grigoriev I.V."/>
            <person name="Hibbett D.S."/>
            <person name="Martin F."/>
            <person name="Nordberg H.P."/>
            <person name="Cantor M.N."/>
            <person name="Hua S.X."/>
        </authorList>
    </citation>
    <scope>NUCLEOTIDE SEQUENCE [LARGE SCALE GENOMIC DNA]</scope>
    <source>
        <strain evidence="5 6">Foug A</strain>
    </source>
</reference>
<dbReference type="Proteomes" id="UP000053989">
    <property type="component" value="Unassembled WGS sequence"/>
</dbReference>
<dbReference type="AlphaFoldDB" id="A0A0C3EPM7"/>
<dbReference type="EMBL" id="KN822006">
    <property type="protein sequence ID" value="KIM69806.1"/>
    <property type="molecule type" value="Genomic_DNA"/>
</dbReference>
<evidence type="ECO:0000313" key="5">
    <source>
        <dbReference type="EMBL" id="KIM69806.1"/>
    </source>
</evidence>
<dbReference type="InterPro" id="IPR019151">
    <property type="entry name" value="Proteasome_assmbl_chaperone_2"/>
</dbReference>
<dbReference type="STRING" id="1036808.A0A0C3EPM7"/>
<protein>
    <recommendedName>
        <fullName evidence="1 4">Proteasome assembly chaperone 2</fullName>
    </recommendedName>
</protein>